<sequence length="27" mass="3131">MAKMSYQYTCLISSMKLHLSLCKALCY</sequence>
<organism evidence="1">
    <name type="scientific">Rhizophora mucronata</name>
    <name type="common">Asiatic mangrove</name>
    <dbReference type="NCBI Taxonomy" id="61149"/>
    <lineage>
        <taxon>Eukaryota</taxon>
        <taxon>Viridiplantae</taxon>
        <taxon>Streptophyta</taxon>
        <taxon>Embryophyta</taxon>
        <taxon>Tracheophyta</taxon>
        <taxon>Spermatophyta</taxon>
        <taxon>Magnoliopsida</taxon>
        <taxon>eudicotyledons</taxon>
        <taxon>Gunneridae</taxon>
        <taxon>Pentapetalae</taxon>
        <taxon>rosids</taxon>
        <taxon>fabids</taxon>
        <taxon>Malpighiales</taxon>
        <taxon>Rhizophoraceae</taxon>
        <taxon>Rhizophora</taxon>
    </lineage>
</organism>
<protein>
    <submittedName>
        <fullName evidence="1">Uncharacterized protein</fullName>
    </submittedName>
</protein>
<accession>A0A2P2MXZ9</accession>
<proteinExistence type="predicted"/>
<dbReference type="AlphaFoldDB" id="A0A2P2MXZ9"/>
<evidence type="ECO:0000313" key="1">
    <source>
        <dbReference type="EMBL" id="MBX35085.1"/>
    </source>
</evidence>
<dbReference type="EMBL" id="GGEC01054601">
    <property type="protein sequence ID" value="MBX35085.1"/>
    <property type="molecule type" value="Transcribed_RNA"/>
</dbReference>
<name>A0A2P2MXZ9_RHIMU</name>
<reference evidence="1" key="1">
    <citation type="submission" date="2018-02" db="EMBL/GenBank/DDBJ databases">
        <title>Rhizophora mucronata_Transcriptome.</title>
        <authorList>
            <person name="Meera S.P."/>
            <person name="Sreeshan A."/>
            <person name="Augustine A."/>
        </authorList>
    </citation>
    <scope>NUCLEOTIDE SEQUENCE</scope>
    <source>
        <tissue evidence="1">Leaf</tissue>
    </source>
</reference>